<protein>
    <recommendedName>
        <fullName evidence="3">Glutamyl-tRNA amidotransferase</fullName>
    </recommendedName>
</protein>
<evidence type="ECO:0000313" key="2">
    <source>
        <dbReference type="Proteomes" id="UP000256253"/>
    </source>
</evidence>
<keyword evidence="2" id="KW-1185">Reference proteome</keyword>
<dbReference type="InterPro" id="IPR003789">
    <property type="entry name" value="Asn/Gln_tRNA_amidoTrase-B-like"/>
</dbReference>
<evidence type="ECO:0000313" key="1">
    <source>
        <dbReference type="EMBL" id="REF29939.1"/>
    </source>
</evidence>
<dbReference type="OrthoDB" id="5244551at2"/>
<dbReference type="PANTHER" id="PTHR28055:SF1">
    <property type="entry name" value="ALTERED INHERITANCE OF MITOCHONDRIA PROTEIN 41, MITOCHONDRIAL"/>
    <property type="match status" value="1"/>
</dbReference>
<dbReference type="GO" id="GO:0016884">
    <property type="term" value="F:carbon-nitrogen ligase activity, with glutamine as amido-N-donor"/>
    <property type="evidence" value="ECO:0007669"/>
    <property type="project" value="InterPro"/>
</dbReference>
<dbReference type="RefSeq" id="WP_115922005.1">
    <property type="nucleotide sequence ID" value="NZ_CBDRMH010000014.1"/>
</dbReference>
<dbReference type="InterPro" id="IPR023168">
    <property type="entry name" value="GatB_Yqey_C_2"/>
</dbReference>
<dbReference type="Gene3D" id="1.10.10.410">
    <property type="match status" value="1"/>
</dbReference>
<dbReference type="EMBL" id="QTUA01000001">
    <property type="protein sequence ID" value="REF29939.1"/>
    <property type="molecule type" value="Genomic_DNA"/>
</dbReference>
<reference evidence="1 2" key="1">
    <citation type="submission" date="2018-08" db="EMBL/GenBank/DDBJ databases">
        <title>Sequencing the genomes of 1000 actinobacteria strains.</title>
        <authorList>
            <person name="Klenk H.-P."/>
        </authorList>
    </citation>
    <scope>NUCLEOTIDE SEQUENCE [LARGE SCALE GENOMIC DNA]</scope>
    <source>
        <strain evidence="1 2">DSM 22967</strain>
    </source>
</reference>
<sequence length="150" mass="15806">MTLKQTLQSDLNQAMKARDKVAAGTLRMALAAITNAEVAGDTAKELSDDEMLKVVTKEAKKRKEAAEAYDGAGRSELAEQERAELAVLEKYLPAQLSDAELDQMVAEAVAETGATNMGAMGNVMKILQPKIAGRADGGKVAAAVKRALSS</sequence>
<dbReference type="InterPro" id="IPR019004">
    <property type="entry name" value="YqeY/Aim41"/>
</dbReference>
<dbReference type="InterPro" id="IPR042184">
    <property type="entry name" value="YqeY/Aim41_N"/>
</dbReference>
<dbReference type="PANTHER" id="PTHR28055">
    <property type="entry name" value="ALTERED INHERITANCE OF MITOCHONDRIA PROTEIN 41, MITOCHONDRIAL"/>
    <property type="match status" value="1"/>
</dbReference>
<gene>
    <name evidence="1" type="ORF">DFJ65_0928</name>
</gene>
<name>A0A3D9UKU4_9MICO</name>
<accession>A0A3D9UKU4</accession>
<evidence type="ECO:0008006" key="3">
    <source>
        <dbReference type="Google" id="ProtNLM"/>
    </source>
</evidence>
<dbReference type="Pfam" id="PF09424">
    <property type="entry name" value="YqeY"/>
    <property type="match status" value="1"/>
</dbReference>
<proteinExistence type="predicted"/>
<comment type="caution">
    <text evidence="1">The sequence shown here is derived from an EMBL/GenBank/DDBJ whole genome shotgun (WGS) entry which is preliminary data.</text>
</comment>
<dbReference type="Gene3D" id="1.10.1510.10">
    <property type="entry name" value="Uncharacterised protein YqeY/AIM41 PF09424, N-terminal domain"/>
    <property type="match status" value="1"/>
</dbReference>
<dbReference type="SUPFAM" id="SSF89095">
    <property type="entry name" value="GatB/YqeY motif"/>
    <property type="match status" value="1"/>
</dbReference>
<dbReference type="Proteomes" id="UP000256253">
    <property type="component" value="Unassembled WGS sequence"/>
</dbReference>
<dbReference type="AlphaFoldDB" id="A0A3D9UKU4"/>
<organism evidence="1 2">
    <name type="scientific">Calidifontibacter indicus</name>
    <dbReference type="NCBI Taxonomy" id="419650"/>
    <lineage>
        <taxon>Bacteria</taxon>
        <taxon>Bacillati</taxon>
        <taxon>Actinomycetota</taxon>
        <taxon>Actinomycetes</taxon>
        <taxon>Micrococcales</taxon>
        <taxon>Dermacoccaceae</taxon>
        <taxon>Calidifontibacter</taxon>
    </lineage>
</organism>